<reference evidence="1 2" key="1">
    <citation type="submission" date="2021-01" db="EMBL/GenBank/DDBJ databases">
        <title>Whole genome shotgun sequence of Actinoplanes couchii NBRC 106145.</title>
        <authorList>
            <person name="Komaki H."/>
            <person name="Tamura T."/>
        </authorList>
    </citation>
    <scope>NUCLEOTIDE SEQUENCE [LARGE SCALE GENOMIC DNA]</scope>
    <source>
        <strain evidence="1 2">NBRC 106145</strain>
    </source>
</reference>
<protein>
    <recommendedName>
        <fullName evidence="3">WXG100 family type VII secretion target</fullName>
    </recommendedName>
</protein>
<name>A0ABQ3XGQ0_9ACTN</name>
<gene>
    <name evidence="1" type="ORF">Aco03nite_060870</name>
</gene>
<sequence>MAGEQLYLDPQRASSGGRKLTAAGNEMVSLNNGTVAEIKNASSTNPWGNDDIGAAFQKNYTPLMEKFTEAFGNIGQFLEGLGESAVASVDDNMNADARAGETVYQAYRAPLT</sequence>
<dbReference type="Proteomes" id="UP000612282">
    <property type="component" value="Unassembled WGS sequence"/>
</dbReference>
<evidence type="ECO:0000313" key="1">
    <source>
        <dbReference type="EMBL" id="GID57683.1"/>
    </source>
</evidence>
<comment type="caution">
    <text evidence="1">The sequence shown here is derived from an EMBL/GenBank/DDBJ whole genome shotgun (WGS) entry which is preliminary data.</text>
</comment>
<dbReference type="RefSeq" id="WP_203800827.1">
    <property type="nucleotide sequence ID" value="NZ_BAAAQE010000099.1"/>
</dbReference>
<evidence type="ECO:0008006" key="3">
    <source>
        <dbReference type="Google" id="ProtNLM"/>
    </source>
</evidence>
<keyword evidence="2" id="KW-1185">Reference proteome</keyword>
<proteinExistence type="predicted"/>
<organism evidence="1 2">
    <name type="scientific">Actinoplanes couchii</name>
    <dbReference type="NCBI Taxonomy" id="403638"/>
    <lineage>
        <taxon>Bacteria</taxon>
        <taxon>Bacillati</taxon>
        <taxon>Actinomycetota</taxon>
        <taxon>Actinomycetes</taxon>
        <taxon>Micromonosporales</taxon>
        <taxon>Micromonosporaceae</taxon>
        <taxon>Actinoplanes</taxon>
    </lineage>
</organism>
<accession>A0ABQ3XGQ0</accession>
<evidence type="ECO:0000313" key="2">
    <source>
        <dbReference type="Proteomes" id="UP000612282"/>
    </source>
</evidence>
<dbReference type="EMBL" id="BOMG01000075">
    <property type="protein sequence ID" value="GID57683.1"/>
    <property type="molecule type" value="Genomic_DNA"/>
</dbReference>